<feature type="transmembrane region" description="Helical" evidence="13">
    <location>
        <begin position="346"/>
        <end position="367"/>
    </location>
</feature>
<feature type="transmembrane region" description="Helical" evidence="13">
    <location>
        <begin position="532"/>
        <end position="556"/>
    </location>
</feature>
<accession>A0A1J5RLI2</accession>
<keyword evidence="4" id="KW-0813">Transport</keyword>
<evidence type="ECO:0000259" key="15">
    <source>
        <dbReference type="Pfam" id="PF14849"/>
    </source>
</evidence>
<dbReference type="EMBL" id="MLJW01000146">
    <property type="protein sequence ID" value="OIQ96585.1"/>
    <property type="molecule type" value="Genomic_DNA"/>
</dbReference>
<evidence type="ECO:0000256" key="2">
    <source>
        <dbReference type="ARBA" id="ARBA00010527"/>
    </source>
</evidence>
<dbReference type="PRINTS" id="PR00701">
    <property type="entry name" value="60KDINNERMP"/>
</dbReference>
<keyword evidence="8 13" id="KW-1133">Transmembrane helix</keyword>
<keyword evidence="7" id="KW-0653">Protein transport</keyword>
<name>A0A1J5RLI2_9ZZZZ</name>
<dbReference type="HAMAP" id="MF_01810">
    <property type="entry name" value="YidC_type1"/>
    <property type="match status" value="1"/>
</dbReference>
<evidence type="ECO:0000256" key="13">
    <source>
        <dbReference type="SAM" id="Phobius"/>
    </source>
</evidence>
<comment type="similarity">
    <text evidence="2">Belongs to the OXA1/ALB3/YidC family. Type 1 subfamily.</text>
</comment>
<evidence type="ECO:0000256" key="5">
    <source>
        <dbReference type="ARBA" id="ARBA00022475"/>
    </source>
</evidence>
<dbReference type="InterPro" id="IPR038221">
    <property type="entry name" value="YidC_periplasmic_sf"/>
</dbReference>
<evidence type="ECO:0000313" key="16">
    <source>
        <dbReference type="EMBL" id="OIQ96585.1"/>
    </source>
</evidence>
<dbReference type="NCBIfam" id="NF002353">
    <property type="entry name" value="PRK01318.1-4"/>
    <property type="match status" value="1"/>
</dbReference>
<keyword evidence="9 13" id="KW-0472">Membrane</keyword>
<evidence type="ECO:0000256" key="10">
    <source>
        <dbReference type="ARBA" id="ARBA00023186"/>
    </source>
</evidence>
<dbReference type="InterPro" id="IPR028055">
    <property type="entry name" value="YidC/Oxa/ALB_C"/>
</dbReference>
<protein>
    <recommendedName>
        <fullName evidence="3">Membrane protein insertase YidC</fullName>
    </recommendedName>
    <alternativeName>
        <fullName evidence="12">Foldase YidC</fullName>
    </alternativeName>
    <alternativeName>
        <fullName evidence="11">Membrane integrase YidC</fullName>
    </alternativeName>
</protein>
<dbReference type="PRINTS" id="PR01900">
    <property type="entry name" value="YIDCPROTEIN"/>
</dbReference>
<dbReference type="PANTHER" id="PTHR12428">
    <property type="entry name" value="OXA1"/>
    <property type="match status" value="1"/>
</dbReference>
<dbReference type="GO" id="GO:0005886">
    <property type="term" value="C:plasma membrane"/>
    <property type="evidence" value="ECO:0007669"/>
    <property type="project" value="UniProtKB-SubCell"/>
</dbReference>
<dbReference type="NCBIfam" id="TIGR03592">
    <property type="entry name" value="yidC_oxa1_cterm"/>
    <property type="match status" value="1"/>
</dbReference>
<dbReference type="GO" id="GO:0032977">
    <property type="term" value="F:membrane insertase activity"/>
    <property type="evidence" value="ECO:0007669"/>
    <property type="project" value="InterPro"/>
</dbReference>
<proteinExistence type="inferred from homology"/>
<dbReference type="CDD" id="cd20070">
    <property type="entry name" value="5TM_YidC_Alb3"/>
    <property type="match status" value="1"/>
</dbReference>
<dbReference type="CDD" id="cd19961">
    <property type="entry name" value="EcYidC-like_peri"/>
    <property type="match status" value="1"/>
</dbReference>
<feature type="domain" description="Membrane insertase YidC N-terminal" evidence="15">
    <location>
        <begin position="78"/>
        <end position="361"/>
    </location>
</feature>
<evidence type="ECO:0000256" key="4">
    <source>
        <dbReference type="ARBA" id="ARBA00022448"/>
    </source>
</evidence>
<feature type="transmembrane region" description="Helical" evidence="13">
    <location>
        <begin position="373"/>
        <end position="392"/>
    </location>
</feature>
<reference evidence="16" key="1">
    <citation type="submission" date="2016-10" db="EMBL/GenBank/DDBJ databases">
        <title>Sequence of Gallionella enrichment culture.</title>
        <authorList>
            <person name="Poehlein A."/>
            <person name="Muehling M."/>
            <person name="Daniel R."/>
        </authorList>
    </citation>
    <scope>NUCLEOTIDE SEQUENCE</scope>
</reference>
<keyword evidence="6 13" id="KW-0812">Transmembrane</keyword>
<dbReference type="Pfam" id="PF14849">
    <property type="entry name" value="YidC_periplas"/>
    <property type="match status" value="1"/>
</dbReference>
<evidence type="ECO:0000259" key="14">
    <source>
        <dbReference type="Pfam" id="PF02096"/>
    </source>
</evidence>
<dbReference type="InterPro" id="IPR028053">
    <property type="entry name" value="Membr_insert_YidC_N"/>
</dbReference>
<evidence type="ECO:0000256" key="7">
    <source>
        <dbReference type="ARBA" id="ARBA00022927"/>
    </source>
</evidence>
<dbReference type="Pfam" id="PF02096">
    <property type="entry name" value="60KD_IMP"/>
    <property type="match status" value="1"/>
</dbReference>
<keyword evidence="10" id="KW-0143">Chaperone</keyword>
<evidence type="ECO:0000256" key="3">
    <source>
        <dbReference type="ARBA" id="ARBA00015325"/>
    </source>
</evidence>
<dbReference type="InterPro" id="IPR047196">
    <property type="entry name" value="YidC_ALB_C"/>
</dbReference>
<evidence type="ECO:0000256" key="8">
    <source>
        <dbReference type="ARBA" id="ARBA00022989"/>
    </source>
</evidence>
<feature type="transmembrane region" description="Helical" evidence="13">
    <location>
        <begin position="6"/>
        <end position="25"/>
    </location>
</feature>
<dbReference type="InterPro" id="IPR001708">
    <property type="entry name" value="YidC/ALB3/OXA1/COX18"/>
</dbReference>
<feature type="transmembrane region" description="Helical" evidence="13">
    <location>
        <begin position="442"/>
        <end position="463"/>
    </location>
</feature>
<sequence>MNENRNIIMAIALSVGILLGWEFFLSKHPAPQPTQATAQSAASVKAGAVPGGAAGGSPAAPAAQTEAQRLSALLAEPRVRISTPSLKGSIALKGARLDDLSLVKFHETIDPSSPDITLLSPAAGAGAYYAEFGWVAGEGSKVALPGPDSVWTASGTTLSPGHPVTLTWNNGQGLEFTRTYAVDDDYMFTVGQAVRNTGAQTVTLFPYGLVSRWGTPESDSRSSILHEGPLGVFNGTLTDETYKTLKSDKHLIETKTTGGWLGFTDKYWLTALIPDQNAAIDTRMSWREADTTDRYQTDWLGAARALAPGQSVAEQSHLFAGAKQLDKLDAYSTALAPKGDLRLHMAIDFGMFWFLTIPFFHFLRFIHAHVPNFGLAIMVFTVVIKGAFFPIANKSYHAMSKMKKLQPKMKELQEKFGDDKNRLNQEMMALYKREKANPVSGCLPLVIQIPVFFALYKVLYVTIEMRQAPFIGWIHDLSVPDPTNLFTLFGLIHWVPPHVLHIGIWPLLMGFTMWLQQKLNPQPTDPMQARMFTFLPLIFTYMLANFPAGLVIYWAWSNLLSIAQQWVIMRRADKA</sequence>
<dbReference type="NCBIfam" id="TIGR03593">
    <property type="entry name" value="yidC_nterm"/>
    <property type="match status" value="1"/>
</dbReference>
<comment type="subcellular location">
    <subcellularLocation>
        <location evidence="1">Cell inner membrane</location>
        <topology evidence="1">Multi-pass membrane protein</topology>
    </subcellularLocation>
</comment>
<dbReference type="Gene3D" id="2.70.98.90">
    <property type="match status" value="1"/>
</dbReference>
<organism evidence="16">
    <name type="scientific">mine drainage metagenome</name>
    <dbReference type="NCBI Taxonomy" id="410659"/>
    <lineage>
        <taxon>unclassified sequences</taxon>
        <taxon>metagenomes</taxon>
        <taxon>ecological metagenomes</taxon>
    </lineage>
</organism>
<dbReference type="GO" id="GO:0015031">
    <property type="term" value="P:protein transport"/>
    <property type="evidence" value="ECO:0007669"/>
    <property type="project" value="UniProtKB-KW"/>
</dbReference>
<evidence type="ECO:0000256" key="1">
    <source>
        <dbReference type="ARBA" id="ARBA00004429"/>
    </source>
</evidence>
<evidence type="ECO:0000256" key="9">
    <source>
        <dbReference type="ARBA" id="ARBA00023136"/>
    </source>
</evidence>
<evidence type="ECO:0000256" key="11">
    <source>
        <dbReference type="ARBA" id="ARBA00033245"/>
    </source>
</evidence>
<comment type="caution">
    <text evidence="16">The sequence shown here is derived from an EMBL/GenBank/DDBJ whole genome shotgun (WGS) entry which is preliminary data.</text>
</comment>
<feature type="domain" description="Membrane insertase YidC/Oxa/ALB C-terminal" evidence="14">
    <location>
        <begin position="373"/>
        <end position="570"/>
    </location>
</feature>
<dbReference type="PANTHER" id="PTHR12428:SF65">
    <property type="entry name" value="CYTOCHROME C OXIDASE ASSEMBLY PROTEIN COX18, MITOCHONDRIAL"/>
    <property type="match status" value="1"/>
</dbReference>
<evidence type="ECO:0000256" key="12">
    <source>
        <dbReference type="ARBA" id="ARBA00033342"/>
    </source>
</evidence>
<gene>
    <name evidence="16" type="primary">yidC_8</name>
    <name evidence="16" type="ORF">GALL_214110</name>
</gene>
<dbReference type="AlphaFoldDB" id="A0A1J5RLI2"/>
<evidence type="ECO:0000256" key="6">
    <source>
        <dbReference type="ARBA" id="ARBA00022692"/>
    </source>
</evidence>
<dbReference type="GO" id="GO:0051205">
    <property type="term" value="P:protein insertion into membrane"/>
    <property type="evidence" value="ECO:0007669"/>
    <property type="project" value="TreeGrafter"/>
</dbReference>
<dbReference type="InterPro" id="IPR019998">
    <property type="entry name" value="Membr_insert_YidC"/>
</dbReference>
<keyword evidence="5" id="KW-1003">Cell membrane</keyword>
<feature type="transmembrane region" description="Helical" evidence="13">
    <location>
        <begin position="483"/>
        <end position="511"/>
    </location>
</feature>